<dbReference type="GO" id="GO:0010605">
    <property type="term" value="P:negative regulation of macromolecule metabolic process"/>
    <property type="evidence" value="ECO:0007669"/>
    <property type="project" value="UniProtKB-ARBA"/>
</dbReference>
<name>A0AAD4DEW5_9FUNG</name>
<evidence type="ECO:0000256" key="1">
    <source>
        <dbReference type="SAM" id="MobiDB-lite"/>
    </source>
</evidence>
<gene>
    <name evidence="3" type="primary">PAPD4_2</name>
    <name evidence="3" type="ORF">BGZ95_007753</name>
</gene>
<dbReference type="EMBL" id="JAAAIL010000387">
    <property type="protein sequence ID" value="KAG0276270.1"/>
    <property type="molecule type" value="Genomic_DNA"/>
</dbReference>
<dbReference type="InterPro" id="IPR054708">
    <property type="entry name" value="MTPAP-like_central"/>
</dbReference>
<protein>
    <submittedName>
        <fullName evidence="3">Zinc finger, CCHC domain-containing protein</fullName>
    </submittedName>
</protein>
<dbReference type="GO" id="GO:0016779">
    <property type="term" value="F:nucleotidyltransferase activity"/>
    <property type="evidence" value="ECO:0007669"/>
    <property type="project" value="UniProtKB-ARBA"/>
</dbReference>
<dbReference type="Gene3D" id="3.30.460.10">
    <property type="entry name" value="Beta Polymerase, domain 2"/>
    <property type="match status" value="1"/>
</dbReference>
<dbReference type="Gene3D" id="1.10.1410.10">
    <property type="match status" value="1"/>
</dbReference>
<organism evidence="3 4">
    <name type="scientific">Linnemannia exigua</name>
    <dbReference type="NCBI Taxonomy" id="604196"/>
    <lineage>
        <taxon>Eukaryota</taxon>
        <taxon>Fungi</taxon>
        <taxon>Fungi incertae sedis</taxon>
        <taxon>Mucoromycota</taxon>
        <taxon>Mortierellomycotina</taxon>
        <taxon>Mortierellomycetes</taxon>
        <taxon>Mortierellales</taxon>
        <taxon>Mortierellaceae</taxon>
        <taxon>Linnemannia</taxon>
    </lineage>
</organism>
<evidence type="ECO:0000313" key="4">
    <source>
        <dbReference type="Proteomes" id="UP001194580"/>
    </source>
</evidence>
<evidence type="ECO:0000259" key="2">
    <source>
        <dbReference type="Pfam" id="PF22600"/>
    </source>
</evidence>
<keyword evidence="4" id="KW-1185">Reference proteome</keyword>
<evidence type="ECO:0000313" key="3">
    <source>
        <dbReference type="EMBL" id="KAG0276270.1"/>
    </source>
</evidence>
<accession>A0AAD4DEW5</accession>
<dbReference type="Proteomes" id="UP001194580">
    <property type="component" value="Unassembled WGS sequence"/>
</dbReference>
<reference evidence="3" key="1">
    <citation type="journal article" date="2020" name="Fungal Divers.">
        <title>Resolving the Mortierellaceae phylogeny through synthesis of multi-gene phylogenetics and phylogenomics.</title>
        <authorList>
            <person name="Vandepol N."/>
            <person name="Liber J."/>
            <person name="Desiro A."/>
            <person name="Na H."/>
            <person name="Kennedy M."/>
            <person name="Barry K."/>
            <person name="Grigoriev I.V."/>
            <person name="Miller A.N."/>
            <person name="O'Donnell K."/>
            <person name="Stajich J.E."/>
            <person name="Bonito G."/>
        </authorList>
    </citation>
    <scope>NUCLEOTIDE SEQUENCE</scope>
    <source>
        <strain evidence="3">NRRL 28262</strain>
    </source>
</reference>
<dbReference type="Pfam" id="PF22600">
    <property type="entry name" value="MTPAP-like_central"/>
    <property type="match status" value="1"/>
</dbReference>
<dbReference type="PANTHER" id="PTHR12271">
    <property type="entry name" value="POLY A POLYMERASE CID PAP -RELATED"/>
    <property type="match status" value="1"/>
</dbReference>
<dbReference type="InterPro" id="IPR043519">
    <property type="entry name" value="NT_sf"/>
</dbReference>
<dbReference type="SUPFAM" id="SSF81631">
    <property type="entry name" value="PAP/OAS1 substrate-binding domain"/>
    <property type="match status" value="1"/>
</dbReference>
<feature type="region of interest" description="Disordered" evidence="1">
    <location>
        <begin position="304"/>
        <end position="340"/>
    </location>
</feature>
<comment type="caution">
    <text evidence="3">The sequence shown here is derived from an EMBL/GenBank/DDBJ whole genome shotgun (WGS) entry which is preliminary data.</text>
</comment>
<dbReference type="GO" id="GO:0031123">
    <property type="term" value="P:RNA 3'-end processing"/>
    <property type="evidence" value="ECO:0007669"/>
    <property type="project" value="TreeGrafter"/>
</dbReference>
<proteinExistence type="predicted"/>
<feature type="domain" description="Poly(A) RNA polymerase mitochondrial-like central palm" evidence="2">
    <location>
        <begin position="363"/>
        <end position="492"/>
    </location>
</feature>
<dbReference type="AlphaFoldDB" id="A0AAD4DEW5"/>
<dbReference type="PANTHER" id="PTHR12271:SF40">
    <property type="entry name" value="POLY(A) RNA POLYMERASE GLD2"/>
    <property type="match status" value="1"/>
</dbReference>
<sequence>MTTLAGAFDYIQQIFRINSRSAFRLPYNRHLQHYGLNDPWRMKEYILSLQEDCSSHFPYQVAVHRSDSTMDDEAEVHEMNYDFGELTIDGGSYHGDEDDEMESVVRRRTRCGRQVKYDTYTDSRSIYSEQERDCGNDFVLLRGLKGSEFEYFHRWYRDRVPGAYQDDIAVIIQGLRDEYWYHQGCGGISKRLANGLRGAAIFSRQNHNNYNTTVMFRQSADYSYDQTCYGKQDHGRELALLEGQEAQRQLSILHAEQRRLATLRKEKSRVPAIRRRDMAQRELSLLQDEQERLSDLREETRRLAGLQGNKTRLAEQHGKQSQPHGHREEQDQPGGLQREQAWQAGPQEWRVIQLQQIRTNLITRHMEALRRSQVCFPDRTAQAVSLRLKLQEQLRLYYCNPDLLAELYGSFASGLSTVSSDVDLTLTHLGDITQSISILAAALRSIGYQDVISVTKTRIPTVSFVDPQYDIMCNVTMNQPLMVFASTLIGNYRMLDFRFSTLWISIRQLAKVYSVLSDQPGYISTFGLSLMLIVFLQDVADPPILPRLQRQDTQQPKERSDQWVNCAFDRDLSKYEEFGNENVQTMGEILVAFCYYFGFHFDYENQKVDTALGRITPATFPSPTSVKKNNARGRPMEGFWTMNIADPFIAGKNVAKDCRHADEIQRGFQRMYDDLMESHLSTTF</sequence>
<dbReference type="CDD" id="cd05402">
    <property type="entry name" value="NT_PAP_TUTase"/>
    <property type="match status" value="1"/>
</dbReference>
<dbReference type="SUPFAM" id="SSF81301">
    <property type="entry name" value="Nucleotidyltransferase"/>
    <property type="match status" value="1"/>
</dbReference>